<keyword evidence="3" id="KW-1133">Transmembrane helix</keyword>
<gene>
    <name evidence="5" type="ORF">HBE96_15405</name>
</gene>
<evidence type="ECO:0000259" key="4">
    <source>
        <dbReference type="PROSITE" id="PS50111"/>
    </source>
</evidence>
<keyword evidence="1 2" id="KW-0807">Transducer</keyword>
<dbReference type="CDD" id="cd12913">
    <property type="entry name" value="PDC1_MCP_like"/>
    <property type="match status" value="1"/>
</dbReference>
<evidence type="ECO:0000256" key="2">
    <source>
        <dbReference type="PROSITE-ProRule" id="PRU00284"/>
    </source>
</evidence>
<dbReference type="CDD" id="cd18774">
    <property type="entry name" value="PDC2_HK_sensor"/>
    <property type="match status" value="1"/>
</dbReference>
<dbReference type="SUPFAM" id="SSF103190">
    <property type="entry name" value="Sensory domain-like"/>
    <property type="match status" value="1"/>
</dbReference>
<keyword evidence="3" id="KW-0472">Membrane</keyword>
<sequence length="702" mass="77671">MKKISTKIIVTIIICCVTLSSILGTVSIIAGKTFINKEAMDKLVYMSKSIAGDLNEKFKLSENKVDYLHSNVLNTFDTEQLKSDPKYIEKYKNSLSSIIKNYSEGSKSSLSMYFILNPDLTGEAADVTLADVKDNGNFETQPQLTKEKYNTNNKNMQWYYETIKNKNGTWSIPHTSSIINSDVITYSKPIFKDNILIGVVGVDLKLSYIKSLINAIKVYNTGYASLYNEKYDYLVHPDFTYKDNLVTVKNGVYKDIYEQMKGNQAGFIKYKSKNGQYKLLAYTKLSNKWVLTVAPPISEVLSGINKLIIIISAIIIIGIVLSIIAALYLGKKISEPIKVSTELIDALSQCDLSSSIDKKAEKFFKNKDELGIMIRAVFNLKKNLIDVVHNLQNSSSQIFEHSKSLSTNTNDTLIYINNVSEAMSQLASGATDHTVFSQDSLEKIKSLAKDIQIALQSSNAVKEAHINAKEMSNKGSQSLDILTEKFKINSDVTNKLSTIVDNLDSKSGSIDNIVSTINSVAEQTNLLALNAAIEAARAGEYGKGFAVVADEIRNLAEQSTDYTKEIAIIVSQIQQEISLAKNTMDTGIDAVSKANTSIIETEKSFDLIQDSIKNSLSHINNLSENVKNVDENKEKAIVSIEKISNVSEEAASSTEEVSAMVKEQTSVMHTISDTAKELNELAVKMDKIVEMFKLDSTLSSES</sequence>
<dbReference type="PANTHER" id="PTHR32089:SF112">
    <property type="entry name" value="LYSOZYME-LIKE PROTEIN-RELATED"/>
    <property type="match status" value="1"/>
</dbReference>
<dbReference type="PANTHER" id="PTHR32089">
    <property type="entry name" value="METHYL-ACCEPTING CHEMOTAXIS PROTEIN MCPB"/>
    <property type="match status" value="1"/>
</dbReference>
<comment type="caution">
    <text evidence="5">The sequence shown here is derived from an EMBL/GenBank/DDBJ whole genome shotgun (WGS) entry which is preliminary data.</text>
</comment>
<dbReference type="AlphaFoldDB" id="A0A7Y0HNI1"/>
<dbReference type="Gene3D" id="1.10.287.950">
    <property type="entry name" value="Methyl-accepting chemotaxis protein"/>
    <property type="match status" value="1"/>
</dbReference>
<organism evidence="5 6">
    <name type="scientific">Clostridium muellerianum</name>
    <dbReference type="NCBI Taxonomy" id="2716538"/>
    <lineage>
        <taxon>Bacteria</taxon>
        <taxon>Bacillati</taxon>
        <taxon>Bacillota</taxon>
        <taxon>Clostridia</taxon>
        <taxon>Eubacteriales</taxon>
        <taxon>Clostridiaceae</taxon>
        <taxon>Clostridium</taxon>
    </lineage>
</organism>
<dbReference type="Pfam" id="PF22673">
    <property type="entry name" value="MCP-like_PDC_1"/>
    <property type="match status" value="1"/>
</dbReference>
<keyword evidence="3" id="KW-0812">Transmembrane</keyword>
<evidence type="ECO:0000256" key="1">
    <source>
        <dbReference type="ARBA" id="ARBA00023224"/>
    </source>
</evidence>
<protein>
    <recommendedName>
        <fullName evidence="4">Methyl-accepting transducer domain-containing protein</fullName>
    </recommendedName>
</protein>
<dbReference type="SMART" id="SM00283">
    <property type="entry name" value="MA"/>
    <property type="match status" value="1"/>
</dbReference>
<dbReference type="SUPFAM" id="SSF58104">
    <property type="entry name" value="Methyl-accepting chemotaxis protein (MCP) signaling domain"/>
    <property type="match status" value="1"/>
</dbReference>
<dbReference type="PROSITE" id="PS50111">
    <property type="entry name" value="CHEMOTAXIS_TRANSDUC_2"/>
    <property type="match status" value="1"/>
</dbReference>
<evidence type="ECO:0000313" key="6">
    <source>
        <dbReference type="Proteomes" id="UP000537131"/>
    </source>
</evidence>
<dbReference type="Gene3D" id="3.30.450.20">
    <property type="entry name" value="PAS domain"/>
    <property type="match status" value="1"/>
</dbReference>
<evidence type="ECO:0000256" key="3">
    <source>
        <dbReference type="SAM" id="Phobius"/>
    </source>
</evidence>
<dbReference type="Proteomes" id="UP000537131">
    <property type="component" value="Unassembled WGS sequence"/>
</dbReference>
<reference evidence="5 6" key="1">
    <citation type="submission" date="2020-06" db="EMBL/GenBank/DDBJ databases">
        <title>Complete Genome Sequence of Clostridium muelleri sp. nov. P21T, an Acid-Alcohol Producing Acetogen Isolated from Old Hay.</title>
        <authorList>
            <person name="Duncan K.E."/>
            <person name="Tanner R.S."/>
        </authorList>
    </citation>
    <scope>NUCLEOTIDE SEQUENCE [LARGE SCALE GENOMIC DNA]</scope>
    <source>
        <strain evidence="5 6">P21</strain>
    </source>
</reference>
<name>A0A7Y0HNI1_9CLOT</name>
<dbReference type="InterPro" id="IPR004089">
    <property type="entry name" value="MCPsignal_dom"/>
</dbReference>
<dbReference type="GO" id="GO:0007165">
    <property type="term" value="P:signal transduction"/>
    <property type="evidence" value="ECO:0007669"/>
    <property type="project" value="UniProtKB-KW"/>
</dbReference>
<dbReference type="EMBL" id="JABBNI010000030">
    <property type="protein sequence ID" value="NMM64034.1"/>
    <property type="molecule type" value="Genomic_DNA"/>
</dbReference>
<dbReference type="Pfam" id="PF00015">
    <property type="entry name" value="MCPsignal"/>
    <property type="match status" value="1"/>
</dbReference>
<dbReference type="RefSeq" id="WP_169298630.1">
    <property type="nucleotide sequence ID" value="NZ_JABBNI010000030.1"/>
</dbReference>
<proteinExistence type="predicted"/>
<dbReference type="InterPro" id="IPR029151">
    <property type="entry name" value="Sensor-like_sf"/>
</dbReference>
<accession>A0A7Y0HNI1</accession>
<evidence type="ECO:0000313" key="5">
    <source>
        <dbReference type="EMBL" id="NMM64034.1"/>
    </source>
</evidence>
<keyword evidence="6" id="KW-1185">Reference proteome</keyword>
<dbReference type="GO" id="GO:0016020">
    <property type="term" value="C:membrane"/>
    <property type="evidence" value="ECO:0007669"/>
    <property type="project" value="InterPro"/>
</dbReference>
<feature type="transmembrane region" description="Helical" evidence="3">
    <location>
        <begin position="307"/>
        <end position="329"/>
    </location>
</feature>
<feature type="domain" description="Methyl-accepting transducer" evidence="4">
    <location>
        <begin position="408"/>
        <end position="665"/>
    </location>
</feature>